<sequence length="209" mass="23495">MPKTVFKPGTMLNPVPAVMVSCGDGKVSNIITIAWTGIINSDPPITYVSVRKSRFSHNIIEKTGEFVINLTTKKLAVAADYCGVRSGRDVDKFKEQKLTAAESRVVRCPSIEESPVNIECKVIEKKDYPTHDMFIAEIVSVSVDSDLMDENGRLCLDEAGLIAYNHGHYFALERRAIGRFGYSVMKPKTRKRIEAEKRNSSIKKSRRRR</sequence>
<comment type="similarity">
    <text evidence="3">Belongs to the flavoredoxin family.</text>
</comment>
<protein>
    <submittedName>
        <fullName evidence="5">Flavin reductase family protein</fullName>
    </submittedName>
</protein>
<feature type="domain" description="Flavin reductase like" evidence="4">
    <location>
        <begin position="11"/>
        <end position="156"/>
    </location>
</feature>
<reference evidence="5" key="1">
    <citation type="submission" date="2020-08" db="EMBL/GenBank/DDBJ databases">
        <title>Genome public.</title>
        <authorList>
            <person name="Liu C."/>
            <person name="Sun Q."/>
        </authorList>
    </citation>
    <scope>NUCLEOTIDE SEQUENCE</scope>
    <source>
        <strain evidence="5">NSJ-24</strain>
    </source>
</reference>
<keyword evidence="6" id="KW-1185">Reference proteome</keyword>
<comment type="cofactor">
    <cofactor evidence="1">
        <name>FMN</name>
        <dbReference type="ChEBI" id="CHEBI:58210"/>
    </cofactor>
</comment>
<dbReference type="Pfam" id="PF01613">
    <property type="entry name" value="Flavin_Reduct"/>
    <property type="match status" value="1"/>
</dbReference>
<keyword evidence="2" id="KW-0285">Flavoprotein</keyword>
<dbReference type="AlphaFoldDB" id="A0A926E7K1"/>
<dbReference type="SMART" id="SM00903">
    <property type="entry name" value="Flavin_Reduct"/>
    <property type="match status" value="1"/>
</dbReference>
<evidence type="ECO:0000256" key="2">
    <source>
        <dbReference type="ARBA" id="ARBA00022630"/>
    </source>
</evidence>
<dbReference type="EMBL" id="JACRTA010000001">
    <property type="protein sequence ID" value="MBC8567249.1"/>
    <property type="molecule type" value="Genomic_DNA"/>
</dbReference>
<accession>A0A926E7K1</accession>
<organism evidence="5 6">
    <name type="scientific">Lentihominibacter hominis</name>
    <dbReference type="NCBI Taxonomy" id="2763645"/>
    <lineage>
        <taxon>Bacteria</taxon>
        <taxon>Bacillati</taxon>
        <taxon>Bacillota</taxon>
        <taxon>Clostridia</taxon>
        <taxon>Peptostreptococcales</taxon>
        <taxon>Anaerovoracaceae</taxon>
        <taxon>Lentihominibacter</taxon>
    </lineage>
</organism>
<dbReference type="PANTHER" id="PTHR43567:SF1">
    <property type="entry name" value="FLAVOREDOXIN"/>
    <property type="match status" value="1"/>
</dbReference>
<comment type="caution">
    <text evidence="5">The sequence shown here is derived from an EMBL/GenBank/DDBJ whole genome shotgun (WGS) entry which is preliminary data.</text>
</comment>
<dbReference type="InterPro" id="IPR012349">
    <property type="entry name" value="Split_barrel_FMN-bd"/>
</dbReference>
<dbReference type="PANTHER" id="PTHR43567">
    <property type="entry name" value="FLAVOREDOXIN-RELATED-RELATED"/>
    <property type="match status" value="1"/>
</dbReference>
<name>A0A926E7K1_9FIRM</name>
<evidence type="ECO:0000259" key="4">
    <source>
        <dbReference type="SMART" id="SM00903"/>
    </source>
</evidence>
<evidence type="ECO:0000256" key="1">
    <source>
        <dbReference type="ARBA" id="ARBA00001917"/>
    </source>
</evidence>
<dbReference type="Gene3D" id="2.30.110.10">
    <property type="entry name" value="Electron Transport, Fmn-binding Protein, Chain A"/>
    <property type="match status" value="1"/>
</dbReference>
<dbReference type="InterPro" id="IPR002563">
    <property type="entry name" value="Flavin_Rdtase-like_dom"/>
</dbReference>
<evidence type="ECO:0000256" key="3">
    <source>
        <dbReference type="ARBA" id="ARBA00038054"/>
    </source>
</evidence>
<dbReference type="GO" id="GO:0016646">
    <property type="term" value="F:oxidoreductase activity, acting on the CH-NH group of donors, NAD or NADP as acceptor"/>
    <property type="evidence" value="ECO:0007669"/>
    <property type="project" value="UniProtKB-ARBA"/>
</dbReference>
<dbReference type="InterPro" id="IPR052174">
    <property type="entry name" value="Flavoredoxin"/>
</dbReference>
<dbReference type="GO" id="GO:0010181">
    <property type="term" value="F:FMN binding"/>
    <property type="evidence" value="ECO:0007669"/>
    <property type="project" value="InterPro"/>
</dbReference>
<dbReference type="PROSITE" id="PS51257">
    <property type="entry name" value="PROKAR_LIPOPROTEIN"/>
    <property type="match status" value="1"/>
</dbReference>
<evidence type="ECO:0000313" key="5">
    <source>
        <dbReference type="EMBL" id="MBC8567249.1"/>
    </source>
</evidence>
<gene>
    <name evidence="5" type="ORF">H8692_00535</name>
</gene>
<proteinExistence type="inferred from homology"/>
<dbReference type="SUPFAM" id="SSF50475">
    <property type="entry name" value="FMN-binding split barrel"/>
    <property type="match status" value="1"/>
</dbReference>
<dbReference type="RefSeq" id="WP_187524738.1">
    <property type="nucleotide sequence ID" value="NZ_JACRTA010000001.1"/>
</dbReference>
<evidence type="ECO:0000313" key="6">
    <source>
        <dbReference type="Proteomes" id="UP000610862"/>
    </source>
</evidence>
<dbReference type="Proteomes" id="UP000610862">
    <property type="component" value="Unassembled WGS sequence"/>
</dbReference>